<sequence length="257" mass="29478">MKVGLMNFPPLPTDAPIDAAKNEIQKSIHLSNFTEAEIAEAIAEKGQGWKMLPVLQTSKSCPKSQCFFDAYFQWNNERKIILEVEEVLEVSAFVTWCYTGQIDINKLGISPASLWLFGDRIRSQQFMNEAIYALFWYMRHNILLVEDTMVIYSKTAPESKLRLFLKGMIASSGILSASERGYPSMEAKWKKMIEADSQEVIDILAEVVMEGGNLYKKEEMSRQPFYHKNHWKYLEKIETRSLEDIANKVPGPQAHRG</sequence>
<dbReference type="EMBL" id="CAJVRM010000413">
    <property type="protein sequence ID" value="CAG8980747.1"/>
    <property type="molecule type" value="Genomic_DNA"/>
</dbReference>
<gene>
    <name evidence="1" type="ORF">HYALB_00013697</name>
</gene>
<proteinExistence type="predicted"/>
<evidence type="ECO:0008006" key="3">
    <source>
        <dbReference type="Google" id="ProtNLM"/>
    </source>
</evidence>
<evidence type="ECO:0000313" key="2">
    <source>
        <dbReference type="Proteomes" id="UP000701801"/>
    </source>
</evidence>
<name>A0A9N9QAS3_9HELO</name>
<dbReference type="OrthoDB" id="194443at2759"/>
<reference evidence="1" key="1">
    <citation type="submission" date="2021-07" db="EMBL/GenBank/DDBJ databases">
        <authorList>
            <person name="Durling M."/>
        </authorList>
    </citation>
    <scope>NUCLEOTIDE SEQUENCE</scope>
</reference>
<dbReference type="Proteomes" id="UP000701801">
    <property type="component" value="Unassembled WGS sequence"/>
</dbReference>
<evidence type="ECO:0000313" key="1">
    <source>
        <dbReference type="EMBL" id="CAG8980747.1"/>
    </source>
</evidence>
<dbReference type="AlphaFoldDB" id="A0A9N9QAS3"/>
<organism evidence="1 2">
    <name type="scientific">Hymenoscyphus albidus</name>
    <dbReference type="NCBI Taxonomy" id="595503"/>
    <lineage>
        <taxon>Eukaryota</taxon>
        <taxon>Fungi</taxon>
        <taxon>Dikarya</taxon>
        <taxon>Ascomycota</taxon>
        <taxon>Pezizomycotina</taxon>
        <taxon>Leotiomycetes</taxon>
        <taxon>Helotiales</taxon>
        <taxon>Helotiaceae</taxon>
        <taxon>Hymenoscyphus</taxon>
    </lineage>
</organism>
<keyword evidence="2" id="KW-1185">Reference proteome</keyword>
<comment type="caution">
    <text evidence="1">The sequence shown here is derived from an EMBL/GenBank/DDBJ whole genome shotgun (WGS) entry which is preliminary data.</text>
</comment>
<accession>A0A9N9QAS3</accession>
<protein>
    <recommendedName>
        <fullName evidence="3">BTB domain-containing protein</fullName>
    </recommendedName>
</protein>